<keyword evidence="4" id="KW-1185">Reference proteome</keyword>
<proteinExistence type="predicted"/>
<dbReference type="Pfam" id="PF07484">
    <property type="entry name" value="Collar"/>
    <property type="match status" value="1"/>
</dbReference>
<sequence>MSTEPFIGEIKLLGFNFAPIGYLTCQGQIMSIAQNTALFALLGTNYGGNGQTTFGLPNLQGRVPIGQGQGAGLPYYSIGEMGGLPSTTLLVSNLPQHIHTLSNVSVKIKASSGNADESIPEGNFPATTINPTYSGNGPSPNVYTGGTTVSGTSDATGGNAPFNIMNPYLTINYSIATEGIFPSRN</sequence>
<comment type="caution">
    <text evidence="3">The sequence shown here is derived from an EMBL/GenBank/DDBJ whole genome shotgun (WGS) entry which is preliminary data.</text>
</comment>
<dbReference type="Gene3D" id="3.90.1340.10">
    <property type="entry name" value="Phage tail collar domain"/>
    <property type="match status" value="1"/>
</dbReference>
<dbReference type="EMBL" id="QJHK01000036">
    <property type="protein sequence ID" value="PXY38683.1"/>
    <property type="molecule type" value="Genomic_DNA"/>
</dbReference>
<dbReference type="InterPro" id="IPR037053">
    <property type="entry name" value="Phage_tail_collar_dom_sf"/>
</dbReference>
<organism evidence="3 4">
    <name type="scientific">Flavobacterium cheongpyeongense</name>
    <dbReference type="NCBI Taxonomy" id="2212651"/>
    <lineage>
        <taxon>Bacteria</taxon>
        <taxon>Pseudomonadati</taxon>
        <taxon>Bacteroidota</taxon>
        <taxon>Flavobacteriia</taxon>
        <taxon>Flavobacteriales</taxon>
        <taxon>Flavobacteriaceae</taxon>
        <taxon>Flavobacterium</taxon>
    </lineage>
</organism>
<dbReference type="OrthoDB" id="9810174at2"/>
<evidence type="ECO:0000256" key="1">
    <source>
        <dbReference type="SAM" id="MobiDB-lite"/>
    </source>
</evidence>
<feature type="domain" description="Phage tail collar" evidence="2">
    <location>
        <begin position="8"/>
        <end position="64"/>
    </location>
</feature>
<gene>
    <name evidence="3" type="ORF">DMB65_21625</name>
</gene>
<feature type="compositionally biased region" description="Polar residues" evidence="1">
    <location>
        <begin position="125"/>
        <end position="142"/>
    </location>
</feature>
<dbReference type="Proteomes" id="UP000247903">
    <property type="component" value="Unassembled WGS sequence"/>
</dbReference>
<dbReference type="InterPro" id="IPR011083">
    <property type="entry name" value="Phage_tail_collar_dom"/>
</dbReference>
<name>A0A2V4BL01_9FLAO</name>
<reference evidence="3 4" key="1">
    <citation type="submission" date="2018-05" db="EMBL/GenBank/DDBJ databases">
        <title>Flavobacterium sp. strain IMCC34759, incomplete genome.</title>
        <authorList>
            <person name="Joung Y."/>
            <person name="Cho J."/>
        </authorList>
    </citation>
    <scope>NUCLEOTIDE SEQUENCE [LARGE SCALE GENOMIC DNA]</scope>
    <source>
        <strain evidence="3 4">IMCC34759</strain>
    </source>
</reference>
<accession>A0A2V4BL01</accession>
<feature type="region of interest" description="Disordered" evidence="1">
    <location>
        <begin position="116"/>
        <end position="148"/>
    </location>
</feature>
<dbReference type="SUPFAM" id="SSF88874">
    <property type="entry name" value="Receptor-binding domain of short tail fibre protein gp12"/>
    <property type="match status" value="1"/>
</dbReference>
<dbReference type="AlphaFoldDB" id="A0A2V4BL01"/>
<evidence type="ECO:0000259" key="2">
    <source>
        <dbReference type="Pfam" id="PF07484"/>
    </source>
</evidence>
<evidence type="ECO:0000313" key="3">
    <source>
        <dbReference type="EMBL" id="PXY38683.1"/>
    </source>
</evidence>
<protein>
    <submittedName>
        <fullName evidence="3">Phage tail protein</fullName>
    </submittedName>
</protein>
<dbReference type="RefSeq" id="WP_110308701.1">
    <property type="nucleotide sequence ID" value="NZ_QJHK01000036.1"/>
</dbReference>
<evidence type="ECO:0000313" key="4">
    <source>
        <dbReference type="Proteomes" id="UP000247903"/>
    </source>
</evidence>